<dbReference type="EMBL" id="JANUGW010000023">
    <property type="protein sequence ID" value="MCS0584657.1"/>
    <property type="molecule type" value="Genomic_DNA"/>
</dbReference>
<feature type="transmembrane region" description="Helical" evidence="1">
    <location>
        <begin position="12"/>
        <end position="29"/>
    </location>
</feature>
<evidence type="ECO:0000256" key="1">
    <source>
        <dbReference type="SAM" id="Phobius"/>
    </source>
</evidence>
<keyword evidence="1" id="KW-0472">Membrane</keyword>
<keyword evidence="4" id="KW-1185">Reference proteome</keyword>
<feature type="transmembrane region" description="Helical" evidence="1">
    <location>
        <begin position="35"/>
        <end position="53"/>
    </location>
</feature>
<dbReference type="Gene3D" id="3.40.50.1820">
    <property type="entry name" value="alpha/beta hydrolase"/>
    <property type="match status" value="1"/>
</dbReference>
<dbReference type="PANTHER" id="PTHR47909:SF2">
    <property type="entry name" value="GPI INOSITOL-DEACYLASE"/>
    <property type="match status" value="1"/>
</dbReference>
<sequence>MKPVSARTLLRLVLAVQAVGALLVAWALWRRGLPAWAALLAGAGVVALVRLAINMNNFVMAGWAASATPPAYRIGPGARLRMLAEEFCASMLVTSWHVPRGRPHMTVYRDSDRVPVLLVHGYGCNSGYWAHLVPLLDRERISHASIDLEPVAGSIDGYAPLIEAHVRELCAATGAARVAIVAHSMGGLAARAWMRSYGKPGYGSARVARLVTLGTPHHGTALARFGLGANAVQMRRDSAWLRDLAAAEGPDVRARIVSLYTHHDNIVAPQDSSVLPGARNIAFGGIGHVALGSNPRVLAEVLRALRELHTERA</sequence>
<dbReference type="SUPFAM" id="SSF53474">
    <property type="entry name" value="alpha/beta-Hydrolases"/>
    <property type="match status" value="1"/>
</dbReference>
<dbReference type="InterPro" id="IPR029058">
    <property type="entry name" value="AB_hydrolase_fold"/>
</dbReference>
<evidence type="ECO:0000313" key="4">
    <source>
        <dbReference type="Proteomes" id="UP001204151"/>
    </source>
</evidence>
<reference evidence="3 4" key="1">
    <citation type="submission" date="2022-08" db="EMBL/GenBank/DDBJ databases">
        <title>Reclassification of Massilia species as members of the genera Telluria, Duganella, Pseudoduganella, Mokoshia gen. nov. and Zemynaea gen. nov. using orthogonal and non-orthogonal genome-based approaches.</title>
        <authorList>
            <person name="Bowman J.P."/>
        </authorList>
    </citation>
    <scope>NUCLEOTIDE SEQUENCE [LARGE SCALE GENOMIC DNA]</scope>
    <source>
        <strain evidence="3 4">JCM 31316</strain>
    </source>
</reference>
<keyword evidence="1" id="KW-1133">Transmembrane helix</keyword>
<accession>A0ABT1ZXL1</accession>
<name>A0ABT1ZXL1_9BURK</name>
<dbReference type="Pfam" id="PF00561">
    <property type="entry name" value="Abhydrolase_1"/>
    <property type="match status" value="1"/>
</dbReference>
<protein>
    <submittedName>
        <fullName evidence="3">Alpha/beta fold hydrolase</fullName>
    </submittedName>
</protein>
<dbReference type="InterPro" id="IPR000073">
    <property type="entry name" value="AB_hydrolase_1"/>
</dbReference>
<proteinExistence type="predicted"/>
<dbReference type="GO" id="GO:0016787">
    <property type="term" value="F:hydrolase activity"/>
    <property type="evidence" value="ECO:0007669"/>
    <property type="project" value="UniProtKB-KW"/>
</dbReference>
<feature type="domain" description="AB hydrolase-1" evidence="2">
    <location>
        <begin position="115"/>
        <end position="255"/>
    </location>
</feature>
<evidence type="ECO:0000259" key="2">
    <source>
        <dbReference type="Pfam" id="PF00561"/>
    </source>
</evidence>
<keyword evidence="1" id="KW-0812">Transmembrane</keyword>
<comment type="caution">
    <text evidence="3">The sequence shown here is derived from an EMBL/GenBank/DDBJ whole genome shotgun (WGS) entry which is preliminary data.</text>
</comment>
<dbReference type="RefSeq" id="WP_258819202.1">
    <property type="nucleotide sequence ID" value="NZ_JANUGW010000023.1"/>
</dbReference>
<organism evidence="3 4">
    <name type="scientific">Massilia pinisoli</name>
    <dbReference type="NCBI Taxonomy" id="1772194"/>
    <lineage>
        <taxon>Bacteria</taxon>
        <taxon>Pseudomonadati</taxon>
        <taxon>Pseudomonadota</taxon>
        <taxon>Betaproteobacteria</taxon>
        <taxon>Burkholderiales</taxon>
        <taxon>Oxalobacteraceae</taxon>
        <taxon>Telluria group</taxon>
        <taxon>Massilia</taxon>
    </lineage>
</organism>
<dbReference type="PANTHER" id="PTHR47909">
    <property type="entry name" value="ALPHA/BETA-HYDROLASES SUPERFAMILY PROTEIN"/>
    <property type="match status" value="1"/>
</dbReference>
<evidence type="ECO:0000313" key="3">
    <source>
        <dbReference type="EMBL" id="MCS0584657.1"/>
    </source>
</evidence>
<gene>
    <name evidence="3" type="ORF">NX784_24020</name>
</gene>
<keyword evidence="3" id="KW-0378">Hydrolase</keyword>
<dbReference type="Proteomes" id="UP001204151">
    <property type="component" value="Unassembled WGS sequence"/>
</dbReference>